<reference evidence="2 3" key="1">
    <citation type="journal article" date="2013" name="J. Mol. Microbiol. Biotechnol.">
        <title>Analysis of the Complete Genomes of Acholeplasma brassicae , A. palmae and A. laidlawii and Their Comparison to the Obligate Parasites from ' Candidatus Phytoplasma'.</title>
        <authorList>
            <person name="Kube M."/>
            <person name="Siewert C."/>
            <person name="Migdoll A.M."/>
            <person name="Duduk B."/>
            <person name="Holz S."/>
            <person name="Rabus R."/>
            <person name="Seemuller E."/>
            <person name="Mitrovic J."/>
            <person name="Muller I."/>
            <person name="Buttner C."/>
            <person name="Reinhardt R."/>
        </authorList>
    </citation>
    <scope>NUCLEOTIDE SEQUENCE [LARGE SCALE GENOMIC DNA]</scope>
    <source>
        <strain evidence="3">0502</strain>
    </source>
</reference>
<dbReference type="Pfam" id="PF11335">
    <property type="entry name" value="DUF3137"/>
    <property type="match status" value="1"/>
</dbReference>
<organism evidence="2 3">
    <name type="scientific">Acholeplasma brassicae</name>
    <dbReference type="NCBI Taxonomy" id="61635"/>
    <lineage>
        <taxon>Bacteria</taxon>
        <taxon>Bacillati</taxon>
        <taxon>Mycoplasmatota</taxon>
        <taxon>Mollicutes</taxon>
        <taxon>Acholeplasmatales</taxon>
        <taxon>Acholeplasmataceae</taxon>
        <taxon>Acholeplasma</taxon>
    </lineage>
</organism>
<evidence type="ECO:0000313" key="3">
    <source>
        <dbReference type="Proteomes" id="UP000032737"/>
    </source>
</evidence>
<keyword evidence="1" id="KW-0472">Membrane</keyword>
<evidence type="ECO:0000256" key="1">
    <source>
        <dbReference type="SAM" id="Phobius"/>
    </source>
</evidence>
<sequence>MAELKKISQLKLTCEIISASGIVLFVLGMLTTMANANVGGFITFVIGLAMASIPVFVFKPAAVKFKDKYVKQAINELGIDASFHATYGFTKEEVKNSRAIQLQTRFTSEDLVSGVIDDRAFRFSDIHIEQRRSSGKSSHYVTTFKGRLFEIASDKTAKLPVYIFPNNRKYLPLFSSEKKIELESIKFNQAFDVYSSDEHTAFYVITPRLMEKIHELNSKYEKLSISYIGNKLYVAVDTRIDYFQIALFKPIEEHFIEEFKKDILEVRNIIKTLS</sequence>
<proteinExistence type="predicted"/>
<dbReference type="EMBL" id="FO681348">
    <property type="protein sequence ID" value="CCV66064.1"/>
    <property type="molecule type" value="Genomic_DNA"/>
</dbReference>
<dbReference type="Proteomes" id="UP000032737">
    <property type="component" value="Chromosome"/>
</dbReference>
<dbReference type="AlphaFoldDB" id="U4KT48"/>
<dbReference type="HOGENOM" id="CLU_064247_0_0_14"/>
<gene>
    <name evidence="2" type="ORF">BN85310430</name>
</gene>
<feature type="transmembrane region" description="Helical" evidence="1">
    <location>
        <begin position="38"/>
        <end position="58"/>
    </location>
</feature>
<dbReference type="InterPro" id="IPR021484">
    <property type="entry name" value="DUF3137"/>
</dbReference>
<keyword evidence="3" id="KW-1185">Reference proteome</keyword>
<keyword evidence="1" id="KW-0812">Transmembrane</keyword>
<dbReference type="OrthoDB" id="9790947at2"/>
<dbReference type="RefSeq" id="WP_030004926.1">
    <property type="nucleotide sequence ID" value="NC_022549.1"/>
</dbReference>
<dbReference type="STRING" id="61635.BN85310430"/>
<evidence type="ECO:0008006" key="4">
    <source>
        <dbReference type="Google" id="ProtNLM"/>
    </source>
</evidence>
<feature type="transmembrane region" description="Helical" evidence="1">
    <location>
        <begin position="12"/>
        <end position="32"/>
    </location>
</feature>
<keyword evidence="1" id="KW-1133">Transmembrane helix</keyword>
<name>U4KT48_9MOLU</name>
<accession>U4KT48</accession>
<dbReference type="KEGG" id="abra:BN85310430"/>
<protein>
    <recommendedName>
        <fullName evidence="4">Galanin</fullName>
    </recommendedName>
</protein>
<evidence type="ECO:0000313" key="2">
    <source>
        <dbReference type="EMBL" id="CCV66064.1"/>
    </source>
</evidence>